<evidence type="ECO:0000313" key="1">
    <source>
        <dbReference type="EMBL" id="PWE87143.1"/>
    </source>
</evidence>
<organism evidence="1 2">
    <name type="scientific">Eubacterium ramulus</name>
    <dbReference type="NCBI Taxonomy" id="39490"/>
    <lineage>
        <taxon>Bacteria</taxon>
        <taxon>Bacillati</taxon>
        <taxon>Bacillota</taxon>
        <taxon>Clostridia</taxon>
        <taxon>Eubacteriales</taxon>
        <taxon>Eubacteriaceae</taxon>
        <taxon>Eubacterium</taxon>
    </lineage>
</organism>
<evidence type="ECO:0000313" key="2">
    <source>
        <dbReference type="Proteomes" id="UP000245288"/>
    </source>
</evidence>
<reference evidence="1 2" key="1">
    <citation type="submission" date="2014-09" db="EMBL/GenBank/DDBJ databases">
        <title>Butyrate-producing bacteria isolated from human gut.</title>
        <authorList>
            <person name="Zhang Q."/>
            <person name="Zhao L."/>
        </authorList>
    </citation>
    <scope>NUCLEOTIDE SEQUENCE [LARGE SCALE GENOMIC DNA]</scope>
    <source>
        <strain evidence="1 2">21</strain>
    </source>
</reference>
<name>A0A2V1JUQ6_EUBRA</name>
<dbReference type="EMBL" id="JRFU01000061">
    <property type="protein sequence ID" value="PWE87143.1"/>
    <property type="molecule type" value="Genomic_DNA"/>
</dbReference>
<dbReference type="RefSeq" id="WP_109215295.1">
    <property type="nucleotide sequence ID" value="NZ_JAQDGV010000001.1"/>
</dbReference>
<protein>
    <submittedName>
        <fullName evidence="1">Uncharacterized protein</fullName>
    </submittedName>
</protein>
<sequence>MNKTKADEILRTREYTLILLKIDDVHLGYAVYQSTSRNRQVILEWYDSEGSVRAETLSTITDMYGCMFHKPVYLPVLEMKAFISKIEQFRKGDYDEI</sequence>
<gene>
    <name evidence="1" type="ORF">LG34_06370</name>
</gene>
<dbReference type="AlphaFoldDB" id="A0A2V1JUQ6"/>
<proteinExistence type="predicted"/>
<keyword evidence="2" id="KW-1185">Reference proteome</keyword>
<accession>A0A2V1JUQ6</accession>
<dbReference type="Proteomes" id="UP000245288">
    <property type="component" value="Unassembled WGS sequence"/>
</dbReference>
<comment type="caution">
    <text evidence="1">The sequence shown here is derived from an EMBL/GenBank/DDBJ whole genome shotgun (WGS) entry which is preliminary data.</text>
</comment>